<evidence type="ECO:0000256" key="1">
    <source>
        <dbReference type="ARBA" id="ARBA00000085"/>
    </source>
</evidence>
<dbReference type="SUPFAM" id="SSF55785">
    <property type="entry name" value="PYP-like sensor domain (PAS domain)"/>
    <property type="match status" value="4"/>
</dbReference>
<gene>
    <name evidence="8" type="ORF">BOW51_04565</name>
</gene>
<dbReference type="PROSITE" id="PS50112">
    <property type="entry name" value="PAS"/>
    <property type="match status" value="1"/>
</dbReference>
<organism evidence="8 9">
    <name type="scientific">Solemya velesiana gill symbiont</name>
    <dbReference type="NCBI Taxonomy" id="1918948"/>
    <lineage>
        <taxon>Bacteria</taxon>
        <taxon>Pseudomonadati</taxon>
        <taxon>Pseudomonadota</taxon>
        <taxon>Gammaproteobacteria</taxon>
        <taxon>sulfur-oxidizing symbionts</taxon>
    </lineage>
</organism>
<reference evidence="8 9" key="1">
    <citation type="submission" date="2016-11" db="EMBL/GenBank/DDBJ databases">
        <title>Mixed transmission modes and dynamic genome evolution in an obligate animal-bacterial symbiosis.</title>
        <authorList>
            <person name="Russell S.L."/>
            <person name="Corbett-Detig R.B."/>
            <person name="Cavanaugh C.M."/>
        </authorList>
    </citation>
    <scope>NUCLEOTIDE SEQUENCE [LARGE SCALE GENOMIC DNA]</scope>
    <source>
        <strain evidence="8">Se-Cadez</strain>
    </source>
</reference>
<dbReference type="InterPro" id="IPR052162">
    <property type="entry name" value="Sensor_kinase/Photoreceptor"/>
</dbReference>
<sequence>MQSLYNWLGGGNISASNVGRLVDYLDVDRLWLVEGVGSPTGEHEGDGVYGEHARSLIKNVVSNEIRLKLASKAAGLAIWEYDILRNRLSWVSESNPLYEIDLASTYPDLDVFINALAESDRERFSTRLKLQLAQGGHGFEELTINLPDGSARNIAVWLTANKDATGRPLGITGAIQDITERVKNQEALSESERRLRSLVESCPFGVGMARNGKVIFANQACLDMLGFKNPSELYGRPLTEAIAPGSRDEVMDLSSRRLAGESVPSSYETEGIRRDGEIFPVQLDATILQFPDGPVNVGFFTDLTERKRAESALRESEEQLRLITNSLPALIAYVDSELQYQFINEEYERWYGPDHALKGKRVDEVMTPEGYQAVLPHIQRVLSGETVHFDSAIPYPDGSSRYVQVTYVPDKTPDEGLKGFFALANDITERKKMEQAISAKEAQLRKAQEIALLGKWQVDINSRQCILSDSAKQILGFSNSEEHSPDIMYNLVHPEGRDRWAQAFENAATGLEDYDVNYRVLGHDGDVRHILARADLARDDDGKPVSMFGIVQDVTEQKNRENRLRDLNRTYEMLSQCNKSMIRALTEEQMLNEFCHHIVETGGYRMAWVGCAQNDENKTINPMAVAGIDAGFVKNAMLTWADTPRGRGPGGTAIRTGTPAIIRDVHSDPAFEPWRNDAIERGFGSVCAFPLGENGDVCGVLLIYSKDVDAFDSEEVQLLENLAEDLSYSVHAQRARADRDKA</sequence>
<protein>
    <recommendedName>
        <fullName evidence="2">histidine kinase</fullName>
        <ecNumber evidence="2">2.7.13.3</ecNumber>
    </recommendedName>
</protein>
<dbReference type="Pfam" id="PF08447">
    <property type="entry name" value="PAS_3"/>
    <property type="match status" value="1"/>
</dbReference>
<feature type="domain" description="PAC" evidence="7">
    <location>
        <begin position="387"/>
        <end position="439"/>
    </location>
</feature>
<feature type="domain" description="PAC" evidence="7">
    <location>
        <begin position="137"/>
        <end position="190"/>
    </location>
</feature>
<dbReference type="Pfam" id="PF08448">
    <property type="entry name" value="PAS_4"/>
    <property type="match status" value="1"/>
</dbReference>
<dbReference type="Gene3D" id="3.30.450.20">
    <property type="entry name" value="PAS domain"/>
    <property type="match status" value="4"/>
</dbReference>
<dbReference type="Proteomes" id="UP000190896">
    <property type="component" value="Unassembled WGS sequence"/>
</dbReference>
<evidence type="ECO:0000313" key="9">
    <source>
        <dbReference type="Proteomes" id="UP000190896"/>
    </source>
</evidence>
<keyword evidence="3" id="KW-0597">Phosphoprotein</keyword>
<evidence type="ECO:0000313" key="8">
    <source>
        <dbReference type="EMBL" id="OOZ36954.1"/>
    </source>
</evidence>
<dbReference type="RefSeq" id="WP_172838767.1">
    <property type="nucleotide sequence ID" value="NZ_MPRJ01000021.1"/>
</dbReference>
<evidence type="ECO:0000259" key="7">
    <source>
        <dbReference type="PROSITE" id="PS50113"/>
    </source>
</evidence>
<dbReference type="SMART" id="SM00091">
    <property type="entry name" value="PAS"/>
    <property type="match status" value="3"/>
</dbReference>
<dbReference type="InterPro" id="IPR000014">
    <property type="entry name" value="PAS"/>
</dbReference>
<name>A0A1T2KVV4_9GAMM</name>
<dbReference type="InterPro" id="IPR013655">
    <property type="entry name" value="PAS_fold_3"/>
</dbReference>
<dbReference type="InterPro" id="IPR001610">
    <property type="entry name" value="PAC"/>
</dbReference>
<dbReference type="SMART" id="SM00086">
    <property type="entry name" value="PAC"/>
    <property type="match status" value="4"/>
</dbReference>
<keyword evidence="4" id="KW-0808">Transferase</keyword>
<dbReference type="PROSITE" id="PS50113">
    <property type="entry name" value="PAC"/>
    <property type="match status" value="4"/>
</dbReference>
<dbReference type="InterPro" id="IPR013656">
    <property type="entry name" value="PAS_4"/>
</dbReference>
<dbReference type="CDD" id="cd00130">
    <property type="entry name" value="PAS"/>
    <property type="match status" value="3"/>
</dbReference>
<keyword evidence="9" id="KW-1185">Reference proteome</keyword>
<dbReference type="NCBIfam" id="TIGR00229">
    <property type="entry name" value="sensory_box"/>
    <property type="match status" value="4"/>
</dbReference>
<feature type="domain" description="PAC" evidence="7">
    <location>
        <begin position="514"/>
        <end position="566"/>
    </location>
</feature>
<dbReference type="PANTHER" id="PTHR43304:SF1">
    <property type="entry name" value="PAC DOMAIN-CONTAINING PROTEIN"/>
    <property type="match status" value="1"/>
</dbReference>
<dbReference type="Pfam" id="PF13185">
    <property type="entry name" value="GAF_2"/>
    <property type="match status" value="1"/>
</dbReference>
<dbReference type="GO" id="GO:0004673">
    <property type="term" value="F:protein histidine kinase activity"/>
    <property type="evidence" value="ECO:0007669"/>
    <property type="project" value="UniProtKB-EC"/>
</dbReference>
<dbReference type="Gene3D" id="3.30.450.40">
    <property type="match status" value="1"/>
</dbReference>
<comment type="catalytic activity">
    <reaction evidence="1">
        <text>ATP + protein L-histidine = ADP + protein N-phospho-L-histidine.</text>
        <dbReference type="EC" id="2.7.13.3"/>
    </reaction>
</comment>
<accession>A0A1T2KVV4</accession>
<evidence type="ECO:0000256" key="3">
    <source>
        <dbReference type="ARBA" id="ARBA00022553"/>
    </source>
</evidence>
<evidence type="ECO:0000259" key="6">
    <source>
        <dbReference type="PROSITE" id="PS50112"/>
    </source>
</evidence>
<dbReference type="InterPro" id="IPR035965">
    <property type="entry name" value="PAS-like_dom_sf"/>
</dbReference>
<keyword evidence="5" id="KW-0418">Kinase</keyword>
<dbReference type="EC" id="2.7.13.3" evidence="2"/>
<feature type="domain" description="PAS" evidence="6">
    <location>
        <begin position="440"/>
        <end position="511"/>
    </location>
</feature>
<dbReference type="AlphaFoldDB" id="A0A1T2KVV4"/>
<evidence type="ECO:0000256" key="5">
    <source>
        <dbReference type="ARBA" id="ARBA00022777"/>
    </source>
</evidence>
<evidence type="ECO:0000256" key="4">
    <source>
        <dbReference type="ARBA" id="ARBA00022679"/>
    </source>
</evidence>
<feature type="domain" description="PAC" evidence="7">
    <location>
        <begin position="265"/>
        <end position="315"/>
    </location>
</feature>
<dbReference type="InterPro" id="IPR000700">
    <property type="entry name" value="PAS-assoc_C"/>
</dbReference>
<dbReference type="InterPro" id="IPR029016">
    <property type="entry name" value="GAF-like_dom_sf"/>
</dbReference>
<comment type="caution">
    <text evidence="8">The sequence shown here is derived from an EMBL/GenBank/DDBJ whole genome shotgun (WGS) entry which is preliminary data.</text>
</comment>
<dbReference type="Pfam" id="PF13426">
    <property type="entry name" value="PAS_9"/>
    <property type="match status" value="1"/>
</dbReference>
<proteinExistence type="predicted"/>
<dbReference type="Gene3D" id="2.10.70.100">
    <property type="match status" value="2"/>
</dbReference>
<dbReference type="PANTHER" id="PTHR43304">
    <property type="entry name" value="PHYTOCHROME-LIKE PROTEIN CPH1"/>
    <property type="match status" value="1"/>
</dbReference>
<dbReference type="InterPro" id="IPR003018">
    <property type="entry name" value="GAF"/>
</dbReference>
<dbReference type="EMBL" id="MPRJ01000021">
    <property type="protein sequence ID" value="OOZ36954.1"/>
    <property type="molecule type" value="Genomic_DNA"/>
</dbReference>
<dbReference type="SUPFAM" id="SSF55781">
    <property type="entry name" value="GAF domain-like"/>
    <property type="match status" value="1"/>
</dbReference>
<evidence type="ECO:0000256" key="2">
    <source>
        <dbReference type="ARBA" id="ARBA00012438"/>
    </source>
</evidence>